<protein>
    <submittedName>
        <fullName evidence="1">Uncharacterized protein</fullName>
    </submittedName>
</protein>
<dbReference type="AlphaFoldDB" id="A0A3A3YX14"/>
<dbReference type="EMBL" id="QZEZ01000014">
    <property type="protein sequence ID" value="RJK92519.1"/>
    <property type="molecule type" value="Genomic_DNA"/>
</dbReference>
<sequence>MPEAEFPGLAASLKQGQSLRRVAQDEGDDGRMWRRSWFPLLRLHGAEVLAVDCVDPGGRVWIVRWEADEIGPVAPDLATLLNRSTDRMRAYDVTTSDGGFALELPPDDPPSGWY</sequence>
<gene>
    <name evidence="1" type="ORF">D5H78_18755</name>
</gene>
<organism evidence="1 2">
    <name type="scientific">Vallicoccus soli</name>
    <dbReference type="NCBI Taxonomy" id="2339232"/>
    <lineage>
        <taxon>Bacteria</taxon>
        <taxon>Bacillati</taxon>
        <taxon>Actinomycetota</taxon>
        <taxon>Actinomycetes</taxon>
        <taxon>Motilibacterales</taxon>
        <taxon>Vallicoccaceae</taxon>
        <taxon>Vallicoccus</taxon>
    </lineage>
</organism>
<accession>A0A3A3YX14</accession>
<keyword evidence="2" id="KW-1185">Reference proteome</keyword>
<reference evidence="1 2" key="1">
    <citation type="submission" date="2018-09" db="EMBL/GenBank/DDBJ databases">
        <title>YIM 75000 draft genome.</title>
        <authorList>
            <person name="Tang S."/>
            <person name="Feng Y."/>
        </authorList>
    </citation>
    <scope>NUCLEOTIDE SEQUENCE [LARGE SCALE GENOMIC DNA]</scope>
    <source>
        <strain evidence="1 2">YIM 75000</strain>
    </source>
</reference>
<dbReference type="Proteomes" id="UP000265614">
    <property type="component" value="Unassembled WGS sequence"/>
</dbReference>
<evidence type="ECO:0000313" key="1">
    <source>
        <dbReference type="EMBL" id="RJK92519.1"/>
    </source>
</evidence>
<evidence type="ECO:0000313" key="2">
    <source>
        <dbReference type="Proteomes" id="UP000265614"/>
    </source>
</evidence>
<proteinExistence type="predicted"/>
<comment type="caution">
    <text evidence="1">The sequence shown here is derived from an EMBL/GenBank/DDBJ whole genome shotgun (WGS) entry which is preliminary data.</text>
</comment>
<name>A0A3A3YX14_9ACTN</name>